<dbReference type="PROSITE" id="PS51257">
    <property type="entry name" value="PROKAR_LIPOPROTEIN"/>
    <property type="match status" value="1"/>
</dbReference>
<sequence length="437" mass="47795">MKFKKLMAMAVAAVVTLGLAGCGQSNSQGTSSTNKDSGNKKIVIWAWDGSFNIVAAKEAKAIYEKEHKGVDVQIVEMAQKDIVQKLNTNLSSNTLSGLPNIVLVEDYRIQNFLNSYPGAFKDLSSKVKASDFMDYKVKANSLGGKLYGLPFDCGSTALFYRTDLIEQAGYKKEDMQNITWEKYIEIGKAVKAKTGKDMLTLDPNDVGQLRVMMQSAGQWYVKDDGKTVNLADNQALKESIKIYKQMIDAGIVKQVSNWDQFVGAFQKGDVASVPTGCWISSSIVKSEDQSKKWAVAPIPRLGAVQNSVNASNLGGSSWYVLDKVGDPELAADFLATTFGSNKDLMNTLAEKINLVSSLKASATLDNYQKPVEFYNGQKTLQDLSKWTQQIPPVNYGLYTYSIEDILTGTVQSIIKNGANIDSALKDAQKQAEASVVK</sequence>
<gene>
    <name evidence="2" type="ORF">I6U51_15960</name>
</gene>
<name>A0A934HZR0_9CLOT</name>
<dbReference type="Gene3D" id="3.40.190.10">
    <property type="entry name" value="Periplasmic binding protein-like II"/>
    <property type="match status" value="1"/>
</dbReference>
<organism evidence="2 3">
    <name type="scientific">Clostridium aciditolerans</name>
    <dbReference type="NCBI Taxonomy" id="339861"/>
    <lineage>
        <taxon>Bacteria</taxon>
        <taxon>Bacillati</taxon>
        <taxon>Bacillota</taxon>
        <taxon>Clostridia</taxon>
        <taxon>Eubacteriales</taxon>
        <taxon>Clostridiaceae</taxon>
        <taxon>Clostridium</taxon>
    </lineage>
</organism>
<evidence type="ECO:0000313" key="2">
    <source>
        <dbReference type="EMBL" id="MBI6874179.1"/>
    </source>
</evidence>
<reference evidence="2" key="1">
    <citation type="submission" date="2020-12" db="EMBL/GenBank/DDBJ databases">
        <title>Clostridium thailandense sp. nov., a novel acetogenic bacterium isolated from peat land soil in Thailand.</title>
        <authorList>
            <person name="Chaikitkaew S."/>
            <person name="Birkeland N.K."/>
        </authorList>
    </citation>
    <scope>NUCLEOTIDE SEQUENCE</scope>
    <source>
        <strain evidence="2">DSM 17425</strain>
    </source>
</reference>
<dbReference type="InterPro" id="IPR050490">
    <property type="entry name" value="Bact_solute-bd_prot1"/>
</dbReference>
<keyword evidence="1" id="KW-0732">Signal</keyword>
<dbReference type="AlphaFoldDB" id="A0A934HZR0"/>
<dbReference type="SUPFAM" id="SSF53850">
    <property type="entry name" value="Periplasmic binding protein-like II"/>
    <property type="match status" value="1"/>
</dbReference>
<dbReference type="InterPro" id="IPR006059">
    <property type="entry name" value="SBP"/>
</dbReference>
<evidence type="ECO:0000313" key="3">
    <source>
        <dbReference type="Proteomes" id="UP000622687"/>
    </source>
</evidence>
<dbReference type="RefSeq" id="WP_211143584.1">
    <property type="nucleotide sequence ID" value="NZ_JAEEGB010000019.1"/>
</dbReference>
<feature type="chain" id="PRO_5038394400" evidence="1">
    <location>
        <begin position="21"/>
        <end position="437"/>
    </location>
</feature>
<feature type="signal peptide" evidence="1">
    <location>
        <begin position="1"/>
        <end position="20"/>
    </location>
</feature>
<evidence type="ECO:0000256" key="1">
    <source>
        <dbReference type="SAM" id="SignalP"/>
    </source>
</evidence>
<proteinExistence type="predicted"/>
<keyword evidence="3" id="KW-1185">Reference proteome</keyword>
<dbReference type="Pfam" id="PF13416">
    <property type="entry name" value="SBP_bac_8"/>
    <property type="match status" value="1"/>
</dbReference>
<comment type="caution">
    <text evidence="2">The sequence shown here is derived from an EMBL/GenBank/DDBJ whole genome shotgun (WGS) entry which is preliminary data.</text>
</comment>
<accession>A0A934HZR0</accession>
<protein>
    <submittedName>
        <fullName evidence="2">Extracellular solute-binding protein</fullName>
    </submittedName>
</protein>
<dbReference type="EMBL" id="JAEEGB010000019">
    <property type="protein sequence ID" value="MBI6874179.1"/>
    <property type="molecule type" value="Genomic_DNA"/>
</dbReference>
<dbReference type="PANTHER" id="PTHR43649">
    <property type="entry name" value="ARABINOSE-BINDING PROTEIN-RELATED"/>
    <property type="match status" value="1"/>
</dbReference>
<dbReference type="PANTHER" id="PTHR43649:SF32">
    <property type="entry name" value="SUGAR BINDING SECRETED PROTEIN"/>
    <property type="match status" value="1"/>
</dbReference>
<dbReference type="Proteomes" id="UP000622687">
    <property type="component" value="Unassembled WGS sequence"/>
</dbReference>